<reference evidence="1 2" key="1">
    <citation type="submission" date="2018-01" db="EMBL/GenBank/DDBJ databases">
        <title>Draft genome sequence of Sphaerisporangium sp. 7K107.</title>
        <authorList>
            <person name="Sahin N."/>
            <person name="Saygin H."/>
            <person name="Ay H."/>
        </authorList>
    </citation>
    <scope>NUCLEOTIDE SEQUENCE [LARGE SCALE GENOMIC DNA]</scope>
    <source>
        <strain evidence="1 2">7K107</strain>
    </source>
</reference>
<comment type="caution">
    <text evidence="1">The sequence shown here is derived from an EMBL/GenBank/DDBJ whole genome shotgun (WGS) entry which is preliminary data.</text>
</comment>
<name>A0A2W2HHP9_9ACTN</name>
<organism evidence="1 2">
    <name type="scientific">Spongiactinospora gelatinilytica</name>
    <dbReference type="NCBI Taxonomy" id="2666298"/>
    <lineage>
        <taxon>Bacteria</taxon>
        <taxon>Bacillati</taxon>
        <taxon>Actinomycetota</taxon>
        <taxon>Actinomycetes</taxon>
        <taxon>Streptosporangiales</taxon>
        <taxon>Streptosporangiaceae</taxon>
        <taxon>Spongiactinospora</taxon>
    </lineage>
</organism>
<dbReference type="EMBL" id="POUA01000064">
    <property type="protein sequence ID" value="PZG49870.1"/>
    <property type="molecule type" value="Genomic_DNA"/>
</dbReference>
<accession>A0A2W2HHP9</accession>
<sequence>MPNDGRPVADRAALERAHSDDGLRLRIARALWQLGPWDDRTPTAAGHLGGYVYEMADRVAAVVEEIRCEDAERIAAAIEERRCPSSELCKNCVCRREDAALARGLEGGNGKT</sequence>
<dbReference type="AlphaFoldDB" id="A0A2W2HHP9"/>
<evidence type="ECO:0000313" key="1">
    <source>
        <dbReference type="EMBL" id="PZG49870.1"/>
    </source>
</evidence>
<evidence type="ECO:0000313" key="2">
    <source>
        <dbReference type="Proteomes" id="UP000248544"/>
    </source>
</evidence>
<dbReference type="Proteomes" id="UP000248544">
    <property type="component" value="Unassembled WGS sequence"/>
</dbReference>
<proteinExistence type="predicted"/>
<keyword evidence="2" id="KW-1185">Reference proteome</keyword>
<protein>
    <submittedName>
        <fullName evidence="1">Uncharacterized protein</fullName>
    </submittedName>
</protein>
<gene>
    <name evidence="1" type="ORF">C1I98_11180</name>
</gene>